<dbReference type="OrthoDB" id="160199at2"/>
<dbReference type="CDD" id="cd03441">
    <property type="entry name" value="R_hydratase_like"/>
    <property type="match status" value="1"/>
</dbReference>
<dbReference type="Pfam" id="PF13452">
    <property type="entry name" value="FAS1_DH_region"/>
    <property type="match status" value="1"/>
</dbReference>
<keyword evidence="3" id="KW-1185">Reference proteome</keyword>
<feature type="domain" description="FAS1-like dehydratase" evidence="1">
    <location>
        <begin position="6"/>
        <end position="137"/>
    </location>
</feature>
<dbReference type="AlphaFoldDB" id="A0A1I2U2Z3"/>
<accession>A0A1I2U2Z3</accession>
<gene>
    <name evidence="2" type="ORF">SAMN05660649_02471</name>
</gene>
<dbReference type="PIRSF" id="PIRSF018072">
    <property type="entry name" value="UCP018072"/>
    <property type="match status" value="1"/>
</dbReference>
<protein>
    <submittedName>
        <fullName evidence="2">Acyl dehydratase</fullName>
    </submittedName>
</protein>
<reference evidence="3" key="1">
    <citation type="submission" date="2016-10" db="EMBL/GenBank/DDBJ databases">
        <authorList>
            <person name="Varghese N."/>
            <person name="Submissions S."/>
        </authorList>
    </citation>
    <scope>NUCLEOTIDE SEQUENCE [LARGE SCALE GENOMIC DNA]</scope>
    <source>
        <strain evidence="3">DSM 17038</strain>
    </source>
</reference>
<dbReference type="InterPro" id="IPR016709">
    <property type="entry name" value="HadA-like"/>
</dbReference>
<dbReference type="Proteomes" id="UP000199337">
    <property type="component" value="Unassembled WGS sequence"/>
</dbReference>
<dbReference type="EMBL" id="FOOX01000008">
    <property type="protein sequence ID" value="SFG71434.1"/>
    <property type="molecule type" value="Genomic_DNA"/>
</dbReference>
<dbReference type="InterPro" id="IPR039569">
    <property type="entry name" value="FAS1-like_DH_region"/>
</dbReference>
<dbReference type="STRING" id="341036.SAMN05660649_02471"/>
<organism evidence="2 3">
    <name type="scientific">Desulfotruncus arcticus DSM 17038</name>
    <dbReference type="NCBI Taxonomy" id="1121424"/>
    <lineage>
        <taxon>Bacteria</taxon>
        <taxon>Bacillati</taxon>
        <taxon>Bacillota</taxon>
        <taxon>Clostridia</taxon>
        <taxon>Eubacteriales</taxon>
        <taxon>Desulfallaceae</taxon>
        <taxon>Desulfotruncus</taxon>
    </lineage>
</organism>
<proteinExistence type="predicted"/>
<dbReference type="Gene3D" id="3.10.129.10">
    <property type="entry name" value="Hotdog Thioesterase"/>
    <property type="match status" value="1"/>
</dbReference>
<dbReference type="RefSeq" id="WP_092471671.1">
    <property type="nucleotide sequence ID" value="NZ_FOOX01000008.1"/>
</dbReference>
<evidence type="ECO:0000259" key="1">
    <source>
        <dbReference type="Pfam" id="PF13452"/>
    </source>
</evidence>
<evidence type="ECO:0000313" key="2">
    <source>
        <dbReference type="EMBL" id="SFG71434.1"/>
    </source>
</evidence>
<dbReference type="SUPFAM" id="SSF54637">
    <property type="entry name" value="Thioesterase/thiol ester dehydrase-isomerase"/>
    <property type="match status" value="1"/>
</dbReference>
<sequence length="148" mass="16463">MSDRSSLVGTELSRYTFTVERGKIRELALAIGDDNPVYTDPEYARSLGYKDVIAPPTFGTCIEFWGGSDFMELCRKLQLNPVQVLHGGQDYVYSGVIYPGDVIEAGSVLKKQLQKSKMSILVLETTYRNQNGDTVLTCRSTIIERGQA</sequence>
<evidence type="ECO:0000313" key="3">
    <source>
        <dbReference type="Proteomes" id="UP000199337"/>
    </source>
</evidence>
<dbReference type="InterPro" id="IPR029069">
    <property type="entry name" value="HotDog_dom_sf"/>
</dbReference>
<name>A0A1I2U2Z3_9FIRM</name>